<keyword evidence="2" id="KW-1185">Reference proteome</keyword>
<dbReference type="RefSeq" id="WP_189536521.1">
    <property type="nucleotide sequence ID" value="NZ_BMYX01000025.1"/>
</dbReference>
<accession>A0A918P5T7</accession>
<sequence>MSGNKKHSTRVVIPSKMTSQEQHDLVDQLYDVHNTIFAGEDRQVFAHCLIPPDASHTSILLHYGEDSRIVGYCALHLFRHHSSGRRYKVLRIQFGLLKHYRGRNRNTLFLFSRILRYWLTNPLQPMYLLEAMIHPSSYVLMHKYIRNMWPGPGSSTSHPLASRVADLKACLGYQLASPGIPFIVDTGAVTRDTPTDAAYWRTSDKPAVRYFLEANPHYTQGHGLLAIAAVSLSNFGHAMVRIAREKLKRLR</sequence>
<reference evidence="1" key="2">
    <citation type="submission" date="2020-09" db="EMBL/GenBank/DDBJ databases">
        <authorList>
            <person name="Sun Q."/>
            <person name="Kim S."/>
        </authorList>
    </citation>
    <scope>NUCLEOTIDE SEQUENCE</scope>
    <source>
        <strain evidence="1">KCTC 32182</strain>
    </source>
</reference>
<comment type="caution">
    <text evidence="1">The sequence shown here is derived from an EMBL/GenBank/DDBJ whole genome shotgun (WGS) entry which is preliminary data.</text>
</comment>
<dbReference type="Proteomes" id="UP000645257">
    <property type="component" value="Unassembled WGS sequence"/>
</dbReference>
<protein>
    <submittedName>
        <fullName evidence="1">Uncharacterized protein</fullName>
    </submittedName>
</protein>
<proteinExistence type="predicted"/>
<dbReference type="AlphaFoldDB" id="A0A918P5T7"/>
<gene>
    <name evidence="1" type="ORF">GCM10011289_33770</name>
</gene>
<evidence type="ECO:0000313" key="2">
    <source>
        <dbReference type="Proteomes" id="UP000645257"/>
    </source>
</evidence>
<name>A0A918P5T7_9NEIS</name>
<reference evidence="1" key="1">
    <citation type="journal article" date="2014" name="Int. J. Syst. Evol. Microbiol.">
        <title>Complete genome sequence of Corynebacterium casei LMG S-19264T (=DSM 44701T), isolated from a smear-ripened cheese.</title>
        <authorList>
            <consortium name="US DOE Joint Genome Institute (JGI-PGF)"/>
            <person name="Walter F."/>
            <person name="Albersmeier A."/>
            <person name="Kalinowski J."/>
            <person name="Ruckert C."/>
        </authorList>
    </citation>
    <scope>NUCLEOTIDE SEQUENCE</scope>
    <source>
        <strain evidence="1">KCTC 32182</strain>
    </source>
</reference>
<evidence type="ECO:0000313" key="1">
    <source>
        <dbReference type="EMBL" id="GGY27669.1"/>
    </source>
</evidence>
<organism evidence="1 2">
    <name type="scientific">Paludibacterium paludis</name>
    <dbReference type="NCBI Taxonomy" id="1225769"/>
    <lineage>
        <taxon>Bacteria</taxon>
        <taxon>Pseudomonadati</taxon>
        <taxon>Pseudomonadota</taxon>
        <taxon>Betaproteobacteria</taxon>
        <taxon>Neisseriales</taxon>
        <taxon>Chromobacteriaceae</taxon>
        <taxon>Paludibacterium</taxon>
    </lineage>
</organism>
<dbReference type="EMBL" id="BMYX01000025">
    <property type="protein sequence ID" value="GGY27669.1"/>
    <property type="molecule type" value="Genomic_DNA"/>
</dbReference>